<dbReference type="Gene3D" id="1.25.40.20">
    <property type="entry name" value="Ankyrin repeat-containing domain"/>
    <property type="match status" value="1"/>
</dbReference>
<sequence length="234" mass="25707">MRTLKSFLFVHKFVMRPRVVPPGRGRIGKKLDADEDSEALAMFHSLVRLLPLRDGSDIKKFEMKLGKFQSKLNLLSIATVRDESDRPLIWYAAENDDPIAAELLLSLGAASTAFSPTASGRTPYQHAMDRGNLKVLTVFRAYAPRRSDGLSEDLDDLLATSPQATRSNNCCPDSFSASHCTFSCEAICGEEKDQKHEIPPSEDEMEQHAAIAVARSSSFGKRIGKGASSISHVP</sequence>
<dbReference type="AlphaFoldDB" id="A0A7S3K2U8"/>
<dbReference type="SUPFAM" id="SSF48403">
    <property type="entry name" value="Ankyrin repeat"/>
    <property type="match status" value="1"/>
</dbReference>
<dbReference type="EMBL" id="HBIJ01021618">
    <property type="protein sequence ID" value="CAE0373211.1"/>
    <property type="molecule type" value="Transcribed_RNA"/>
</dbReference>
<gene>
    <name evidence="1" type="ORF">ALAG00032_LOCUS14012</name>
</gene>
<name>A0A7S3K2U8_9STRA</name>
<dbReference type="InterPro" id="IPR036770">
    <property type="entry name" value="Ankyrin_rpt-contain_sf"/>
</dbReference>
<reference evidence="1" key="1">
    <citation type="submission" date="2021-01" db="EMBL/GenBank/DDBJ databases">
        <authorList>
            <person name="Corre E."/>
            <person name="Pelletier E."/>
            <person name="Niang G."/>
            <person name="Scheremetjew M."/>
            <person name="Finn R."/>
            <person name="Kale V."/>
            <person name="Holt S."/>
            <person name="Cochrane G."/>
            <person name="Meng A."/>
            <person name="Brown T."/>
            <person name="Cohen L."/>
        </authorList>
    </citation>
    <scope>NUCLEOTIDE SEQUENCE</scope>
    <source>
        <strain evidence="1">CCMP1510</strain>
    </source>
</reference>
<proteinExistence type="predicted"/>
<organism evidence="1">
    <name type="scientific">Aureoumbra lagunensis</name>
    <dbReference type="NCBI Taxonomy" id="44058"/>
    <lineage>
        <taxon>Eukaryota</taxon>
        <taxon>Sar</taxon>
        <taxon>Stramenopiles</taxon>
        <taxon>Ochrophyta</taxon>
        <taxon>Pelagophyceae</taxon>
        <taxon>Pelagomonadales</taxon>
        <taxon>Aureoumbra</taxon>
    </lineage>
</organism>
<accession>A0A7S3K2U8</accession>
<protein>
    <submittedName>
        <fullName evidence="1">Uncharacterized protein</fullName>
    </submittedName>
</protein>
<evidence type="ECO:0000313" key="1">
    <source>
        <dbReference type="EMBL" id="CAE0373211.1"/>
    </source>
</evidence>